<name>A0A533I5G6_PARDE</name>
<comment type="caution">
    <text evidence="1">The sequence shown here is derived from an EMBL/GenBank/DDBJ whole genome shotgun (WGS) entry which is preliminary data.</text>
</comment>
<accession>A0A533I5G6</accession>
<gene>
    <name evidence="1" type="ORF">DI616_15120</name>
</gene>
<organism evidence="1 2">
    <name type="scientific">Paracoccus denitrificans</name>
    <dbReference type="NCBI Taxonomy" id="266"/>
    <lineage>
        <taxon>Bacteria</taxon>
        <taxon>Pseudomonadati</taxon>
        <taxon>Pseudomonadota</taxon>
        <taxon>Alphaproteobacteria</taxon>
        <taxon>Rhodobacterales</taxon>
        <taxon>Paracoccaceae</taxon>
        <taxon>Paracoccus</taxon>
    </lineage>
</organism>
<evidence type="ECO:0000313" key="2">
    <source>
        <dbReference type="Proteomes" id="UP000315344"/>
    </source>
</evidence>
<protein>
    <submittedName>
        <fullName evidence="1">Uncharacterized protein</fullName>
    </submittedName>
</protein>
<proteinExistence type="predicted"/>
<dbReference type="Proteomes" id="UP000315344">
    <property type="component" value="Unassembled WGS sequence"/>
</dbReference>
<dbReference type="AlphaFoldDB" id="A0A533I5G6"/>
<evidence type="ECO:0000313" key="1">
    <source>
        <dbReference type="EMBL" id="TKW65270.1"/>
    </source>
</evidence>
<reference evidence="1 2" key="1">
    <citation type="journal article" date="2017" name="Nat. Commun.">
        <title>In situ click chemistry generation of cyclooxygenase-2 inhibitors.</title>
        <authorList>
            <person name="Bhardwaj A."/>
            <person name="Kaur J."/>
            <person name="Wuest M."/>
            <person name="Wuest F."/>
        </authorList>
    </citation>
    <scope>NUCLEOTIDE SEQUENCE [LARGE SCALE GENOMIC DNA]</scope>
    <source>
        <strain evidence="1">S2_012_000_R3_94</strain>
    </source>
</reference>
<sequence>MINLDNLNANNYNAAFKLNLDYLKIADKEILDTSVLVSYDQNWRVNIDLSQHFALGEALSLMSSNSTGEVLGSIDGEEFSILLTQVGGELVEGRVAVMGTLKCEPLNTGPSSKYTTLSGIVISPPDLTGKDLVLNDNKGRTFTLKPTGKKGAKAMEIEIGLPAADTRIIEHLGRLHDFLTFLNPHFPSKALISLS</sequence>
<dbReference type="EMBL" id="VAFL01000014">
    <property type="protein sequence ID" value="TKW65270.1"/>
    <property type="molecule type" value="Genomic_DNA"/>
</dbReference>